<dbReference type="Pfam" id="PF00004">
    <property type="entry name" value="AAA"/>
    <property type="match status" value="1"/>
</dbReference>
<evidence type="ECO:0000313" key="3">
    <source>
        <dbReference type="EMBL" id="VGO11619.1"/>
    </source>
</evidence>
<feature type="compositionally biased region" description="Basic and acidic residues" evidence="1">
    <location>
        <begin position="1685"/>
        <end position="1696"/>
    </location>
</feature>
<dbReference type="GO" id="GO:0016887">
    <property type="term" value="F:ATP hydrolysis activity"/>
    <property type="evidence" value="ECO:0007669"/>
    <property type="project" value="InterPro"/>
</dbReference>
<dbReference type="RefSeq" id="WP_136077363.1">
    <property type="nucleotide sequence ID" value="NZ_CAAHFG010000001.1"/>
</dbReference>
<dbReference type="Proteomes" id="UP000366872">
    <property type="component" value="Unassembled WGS sequence"/>
</dbReference>
<dbReference type="InterPro" id="IPR057224">
    <property type="entry name" value="DUF7902"/>
</dbReference>
<dbReference type="SMART" id="SM00382">
    <property type="entry name" value="AAA"/>
    <property type="match status" value="1"/>
</dbReference>
<organism evidence="3 4">
    <name type="scientific">Pontiella desulfatans</name>
    <dbReference type="NCBI Taxonomy" id="2750659"/>
    <lineage>
        <taxon>Bacteria</taxon>
        <taxon>Pseudomonadati</taxon>
        <taxon>Kiritimatiellota</taxon>
        <taxon>Kiritimatiellia</taxon>
        <taxon>Kiritimatiellales</taxon>
        <taxon>Pontiellaceae</taxon>
        <taxon>Pontiella</taxon>
    </lineage>
</organism>
<dbReference type="InterPro" id="IPR020958">
    <property type="entry name" value="DUF3686"/>
</dbReference>
<dbReference type="SUPFAM" id="SSF52540">
    <property type="entry name" value="P-loop containing nucleoside triphosphate hydrolases"/>
    <property type="match status" value="1"/>
</dbReference>
<evidence type="ECO:0000313" key="4">
    <source>
        <dbReference type="Proteomes" id="UP000366872"/>
    </source>
</evidence>
<dbReference type="InterPro" id="IPR003593">
    <property type="entry name" value="AAA+_ATPase"/>
</dbReference>
<dbReference type="InterPro" id="IPR027417">
    <property type="entry name" value="P-loop_NTPase"/>
</dbReference>
<dbReference type="Pfam" id="PF25472">
    <property type="entry name" value="DUF7902"/>
    <property type="match status" value="1"/>
</dbReference>
<keyword evidence="4" id="KW-1185">Reference proteome</keyword>
<dbReference type="GO" id="GO:0005524">
    <property type="term" value="F:ATP binding"/>
    <property type="evidence" value="ECO:0007669"/>
    <property type="project" value="InterPro"/>
</dbReference>
<reference evidence="3 4" key="1">
    <citation type="submission" date="2019-04" db="EMBL/GenBank/DDBJ databases">
        <authorList>
            <person name="Van Vliet M D."/>
        </authorList>
    </citation>
    <scope>NUCLEOTIDE SEQUENCE [LARGE SCALE GENOMIC DNA]</scope>
    <source>
        <strain evidence="3 4">F1</strain>
    </source>
</reference>
<accession>A0A6C2TVH7</accession>
<proteinExistence type="predicted"/>
<dbReference type="InterPro" id="IPR003959">
    <property type="entry name" value="ATPase_AAA_core"/>
</dbReference>
<gene>
    <name evidence="3" type="ORF">PDESU_00164</name>
</gene>
<feature type="domain" description="AAA+ ATPase" evidence="2">
    <location>
        <begin position="1260"/>
        <end position="1405"/>
    </location>
</feature>
<feature type="region of interest" description="Disordered" evidence="1">
    <location>
        <begin position="1671"/>
        <end position="1696"/>
    </location>
</feature>
<protein>
    <recommendedName>
        <fullName evidence="2">AAA+ ATPase domain-containing protein</fullName>
    </recommendedName>
</protein>
<evidence type="ECO:0000259" key="2">
    <source>
        <dbReference type="SMART" id="SM00382"/>
    </source>
</evidence>
<evidence type="ECO:0000256" key="1">
    <source>
        <dbReference type="SAM" id="MobiDB-lite"/>
    </source>
</evidence>
<dbReference type="Gene3D" id="3.40.50.300">
    <property type="entry name" value="P-loop containing nucleotide triphosphate hydrolases"/>
    <property type="match status" value="1"/>
</dbReference>
<name>A0A6C2TVH7_PONDE</name>
<dbReference type="EMBL" id="CAAHFG010000001">
    <property type="protein sequence ID" value="VGO11619.1"/>
    <property type="molecule type" value="Genomic_DNA"/>
</dbReference>
<sequence length="1696" mass="192542">MAEETEKKEQGAQLESGTYEVIRGRLNTHARDLLTRIDQLDQQRREVFGSIETTLLGTERITTENNCIPRDMIEVGEQFLFGYNVHIGLRSEMHLVDVFSVYTFNEDGGFRAEPLDLIGNNEFNSHFKELYKYYKNTTFAAFRDVGPFLYMVFRISDDPSDIKAFKWQRNDDGTLTYIDNRSDHEVKFPPQHEFEWNRATRDMQRTGVHPHISIEERIFVETIGGDLTIKIEDNTESGEGIFAEPVDNPDQTLDDAEVWYACIESLILLKILPYQEKDYRYIVYSEKLGTAHRIDAIADSCVLLPRNRGIIFANGYFLQNGEVKTFDNNLLDMRFLRRIAAPNGEDHLYVFFNRRSGLYILLAYNVIKETVGTPIICHGYSHFQNGRLIFFKAGEEPQKSHAIQLWQTPFTGPDVILSKNTEDYLYKIGNSDIVRCMAACHTIVNLSRREDSYANLYIDLVRETQDVIDAYFWIEKEEAFVLREPLLQIRDAAKAAIDEFEKVRRLRQQAAAALKEMARRVKEATSASASSRYQKLDPYVKALANLRALRGETISLRELRYMDLDQVEAMEAAVAAQAERTAHTCVEFLLKPESLIPYADDVETVSKSIESVEKVSDAKKIEQAVGERAAELEMLTDTVSNLKIDDATHRTDIIDRISQIFSALNRVRATLTNRIKELAAHEGAAEFASQLKLLSQAVTNYLDVCDSPAKCDEYLGKMMIQIEELEGRFSDFDDFITQLTERREEIYQTFETRKQQLMEERNRKADTLLRSAERILKSIGPRLGTMQSVEEINGYFAADLMVDKVRNIIGQLAEMDDTVKSGDIQTQLKTLREDAIRQLKDQQELFVAGENVIKFGTHHFAVNTQPLELTLVRRDDNMLLHLTGTDFFEAVTDETFLATRAVWELDLPSETADLYRGEFLAVQLFRKALADALPASTEKALVNYVQEHMATRYTEGYIKGVNDIDAAKILHELLGIHQRAGLLRYSPSIRALALLGWTLQANKTELANKLEGYGRMRAVFRSTDSNAAYTEELHHILRAFAQENDLFPATDAGYAAEYLFDVLTHEGKHPISREAMVLHNGFEQRMKRPGAKRLFDEAMAPVKDAPLAKFSLLRDWLAAFIEDENQPELTEALEETAALMLTGNIDPVNAGDLETRRELEGFAGSHARIADGKYQFDYHDLLRRVHLHEQELLPSFTVFQREKKALIERTRDEMRLEEFKPRVLTSFVRNQLIDKLYLPLIGDNLAKQMGTVGVNTRTDRMGMLLLISPPGYGKTTLMEYIANRLGIIFMKINGPAIGHQVTSIDPAEAPNAAARQELNKLNLALEMGDNVMLYLDDIQHCNPELLQKFISLCDAQRKIEGVYKGRPKTYDLRGKSVCVVMAGNPYTESGEMFKVPDMLANRADTYNLGDMIGDSGDAFKLSYIENAMTSNAVLDKLASRTRADIHAMIRLAQTGSREGIEFERDFSADEIGEFTSVLKKMLRIRDVVLAVNQEYIRSAAQSDDYRTEPPFKLQGSYRNMNRLAEKVQPIMNDAEIETILLDHYTGEAQTLTTGAEANLLKFKELFGLLDETETARWADIRKTFNRNLLFSAAGDDKLAPIILQLTNFNDQLGSLRDTIAAAAGGGGSKPGKVTASLSKATLEALQFARPDFSPLQQTLLEIAEKIQAAHPQNKYELPHHMRNPLPKDVRDDKGKE</sequence>
<dbReference type="Pfam" id="PF12458">
    <property type="entry name" value="DUF3686"/>
    <property type="match status" value="1"/>
</dbReference>